<dbReference type="Proteomes" id="UP001321305">
    <property type="component" value="Chromosome"/>
</dbReference>
<evidence type="ECO:0000313" key="1">
    <source>
        <dbReference type="EMBL" id="WWC83533.1"/>
    </source>
</evidence>
<keyword evidence="2" id="KW-1185">Reference proteome</keyword>
<evidence type="ECO:0000313" key="2">
    <source>
        <dbReference type="Proteomes" id="UP001321305"/>
    </source>
</evidence>
<name>A0ABZ2EJ69_9BACT</name>
<proteinExistence type="predicted"/>
<sequence>MPTRPYDDAAPYFCKMNLIEVTTPAQVKEFIQVNVLINREDPNYIRPLDKDIYDVFDKEKNKAFRFGEAKRWILKDNQGNLIGRIAAFVNKKYKNKGDDIPVGGIGFFDCINNQEAANMLFDIAKNWLTEKGMEAMDGPINFGERDTWWGLLVEGFEPPLYRMNYNQPYYKNLFETYGFKPFFNQICFGLQVKNRLHEKFYERHAAISKDPNFSADNIKISNLAKYAKDFTVVYNKAWAGHGGMKQIEERTVLKMFQSMKAVMDERISWIAYYKSEPIGIWINLPDLNQWFKYLNGKFGLLDKLKFLWYKKTKRCTKFVGLVFGIVPEFQGKGVDAYLIVEGCKLMQRLKIENGQYIVGKPIYDKYEMQWIGEFNPKMINVAESLGTQRTRKLTTYRFLFDREKEFKPHPILH</sequence>
<gene>
    <name evidence="1" type="primary">yghO</name>
    <name evidence="1" type="ORF">PIECOFPK_01250</name>
</gene>
<accession>A0ABZ2EJ69</accession>
<dbReference type="InterPro" id="IPR039968">
    <property type="entry name" value="BcerS-like"/>
</dbReference>
<dbReference type="PANTHER" id="PTHR41368:SF1">
    <property type="entry name" value="PROTEIN YGHO"/>
    <property type="match status" value="1"/>
</dbReference>
<dbReference type="EMBL" id="CP144143">
    <property type="protein sequence ID" value="WWC83533.1"/>
    <property type="molecule type" value="Genomic_DNA"/>
</dbReference>
<protein>
    <submittedName>
        <fullName evidence="1">Protein YghO</fullName>
    </submittedName>
</protein>
<dbReference type="InterPro" id="IPR016181">
    <property type="entry name" value="Acyl_CoA_acyltransferase"/>
</dbReference>
<dbReference type="PANTHER" id="PTHR41368">
    <property type="entry name" value="PROTEIN YGHO"/>
    <property type="match status" value="1"/>
</dbReference>
<dbReference type="SUPFAM" id="SSF55729">
    <property type="entry name" value="Acyl-CoA N-acyltransferases (Nat)"/>
    <property type="match status" value="1"/>
</dbReference>
<organism evidence="1 2">
    <name type="scientific">Mycovorax composti</name>
    <dbReference type="NCBI Taxonomy" id="2962693"/>
    <lineage>
        <taxon>Bacteria</taxon>
        <taxon>Pseudomonadati</taxon>
        <taxon>Bacteroidota</taxon>
        <taxon>Chitinophagia</taxon>
        <taxon>Chitinophagales</taxon>
        <taxon>Chitinophagaceae</taxon>
        <taxon>Mycovorax</taxon>
    </lineage>
</organism>
<reference evidence="2" key="1">
    <citation type="submission" date="2024-01" db="EMBL/GenBank/DDBJ databases">
        <title>Mycovorax composti gen. nov. sp. nov., a member of the family Chitinophagaceae isolated from button mushroom compost.</title>
        <authorList>
            <person name="Thai M."/>
            <person name="Bell T.L."/>
            <person name="Kertesz M.A."/>
        </authorList>
    </citation>
    <scope>NUCLEOTIDE SEQUENCE [LARGE SCALE GENOMIC DNA]</scope>
    <source>
        <strain evidence="2">C216</strain>
    </source>
</reference>